<name>A0A8J2XEN6_9BACI</name>
<dbReference type="PANTHER" id="PTHR43155:SF2">
    <property type="entry name" value="CYCLIC DI-GMP PHOSPHODIESTERASE PA4108"/>
    <property type="match status" value="1"/>
</dbReference>
<dbReference type="Pfam" id="PF13487">
    <property type="entry name" value="HD_5"/>
    <property type="match status" value="1"/>
</dbReference>
<dbReference type="InterPro" id="IPR037522">
    <property type="entry name" value="HD_GYP_dom"/>
</dbReference>
<sequence length="367" mass="42299">MKVATSDLIPGCILFRDVKGKTNRPIIPKNTVLEEIHIQVLKKFLVEQVEVSKTLASGEIYVPKRKEAVQQKKAEETAVQLKKRTLPFQARLEEAKEKYKDIFQRLQNHLPLEIGEVRNIILPLLESTEEIDREVYMLHHYTTKEDYIFYHSIAVGITSSFIARKLNFEKKEWMQIGLAGFLSDCGMAKIHPDIVFKEGLLSSEELAQIKKHPTYSYRLVESIPSLSAQVKLAILQHHERMDGSGYPLGLTGDKIHKYARIIAISDMYHAMTSERLYKEKQSPFKVIEEIEQDQFSKLDPEIVRSFIRNLANFSIGTKVRLSNKKNAEIVFIDPNKPTRPMVRFHDSGEIISLQHVPDLYIEEIVSQ</sequence>
<protein>
    <submittedName>
        <fullName evidence="2">HD family phosphohydrolase</fullName>
    </submittedName>
</protein>
<dbReference type="Proteomes" id="UP000602050">
    <property type="component" value="Unassembled WGS sequence"/>
</dbReference>
<dbReference type="CDD" id="cd00077">
    <property type="entry name" value="HDc"/>
    <property type="match status" value="1"/>
</dbReference>
<comment type="caution">
    <text evidence="2">The sequence shown here is derived from an EMBL/GenBank/DDBJ whole genome shotgun (WGS) entry which is preliminary data.</text>
</comment>
<dbReference type="InterPro" id="IPR003607">
    <property type="entry name" value="HD/PDEase_dom"/>
</dbReference>
<dbReference type="AlphaFoldDB" id="A0A8J2XEN6"/>
<accession>A0A8J2XEN6</accession>
<dbReference type="Gene3D" id="1.10.3210.10">
    <property type="entry name" value="Hypothetical protein af1432"/>
    <property type="match status" value="1"/>
</dbReference>
<dbReference type="SUPFAM" id="SSF109604">
    <property type="entry name" value="HD-domain/PDEase-like"/>
    <property type="match status" value="1"/>
</dbReference>
<dbReference type="RefSeq" id="WP_188392322.1">
    <property type="nucleotide sequence ID" value="NZ_BMEV01000037.1"/>
</dbReference>
<evidence type="ECO:0000313" key="3">
    <source>
        <dbReference type="Proteomes" id="UP000602050"/>
    </source>
</evidence>
<gene>
    <name evidence="2" type="ORF">GCM10010978_20630</name>
</gene>
<dbReference type="EMBL" id="BMEV01000037">
    <property type="protein sequence ID" value="GFZ79113.1"/>
    <property type="molecule type" value="Genomic_DNA"/>
</dbReference>
<organism evidence="2 3">
    <name type="scientific">Compostibacillus humi</name>
    <dbReference type="NCBI Taxonomy" id="1245525"/>
    <lineage>
        <taxon>Bacteria</taxon>
        <taxon>Bacillati</taxon>
        <taxon>Bacillota</taxon>
        <taxon>Bacilli</taxon>
        <taxon>Bacillales</taxon>
        <taxon>Bacillaceae</taxon>
        <taxon>Compostibacillus</taxon>
    </lineage>
</organism>
<dbReference type="PROSITE" id="PS51832">
    <property type="entry name" value="HD_GYP"/>
    <property type="match status" value="1"/>
</dbReference>
<feature type="domain" description="HD-GYP" evidence="1">
    <location>
        <begin position="126"/>
        <end position="322"/>
    </location>
</feature>
<reference evidence="2" key="1">
    <citation type="journal article" date="2014" name="Int. J. Syst. Evol. Microbiol.">
        <title>Complete genome sequence of Corynebacterium casei LMG S-19264T (=DSM 44701T), isolated from a smear-ripened cheese.</title>
        <authorList>
            <consortium name="US DOE Joint Genome Institute (JGI-PGF)"/>
            <person name="Walter F."/>
            <person name="Albersmeier A."/>
            <person name="Kalinowski J."/>
            <person name="Ruckert C."/>
        </authorList>
    </citation>
    <scope>NUCLEOTIDE SEQUENCE</scope>
    <source>
        <strain evidence="2">CGMCC 1.12360</strain>
    </source>
</reference>
<proteinExistence type="predicted"/>
<keyword evidence="3" id="KW-1185">Reference proteome</keyword>
<evidence type="ECO:0000313" key="2">
    <source>
        <dbReference type="EMBL" id="GFZ79113.1"/>
    </source>
</evidence>
<reference evidence="2" key="2">
    <citation type="submission" date="2020-09" db="EMBL/GenBank/DDBJ databases">
        <authorList>
            <person name="Sun Q."/>
            <person name="Zhou Y."/>
        </authorList>
    </citation>
    <scope>NUCLEOTIDE SEQUENCE</scope>
    <source>
        <strain evidence="2">CGMCC 1.12360</strain>
    </source>
</reference>
<dbReference type="PANTHER" id="PTHR43155">
    <property type="entry name" value="CYCLIC DI-GMP PHOSPHODIESTERASE PA4108-RELATED"/>
    <property type="match status" value="1"/>
</dbReference>
<evidence type="ECO:0000259" key="1">
    <source>
        <dbReference type="PROSITE" id="PS51832"/>
    </source>
</evidence>